<evidence type="ECO:0000313" key="2">
    <source>
        <dbReference type="Proteomes" id="UP001472677"/>
    </source>
</evidence>
<gene>
    <name evidence="1" type="ORF">V6N12_070403</name>
</gene>
<evidence type="ECO:0000313" key="1">
    <source>
        <dbReference type="EMBL" id="KAK8580119.1"/>
    </source>
</evidence>
<reference evidence="1 2" key="1">
    <citation type="journal article" date="2024" name="G3 (Bethesda)">
        <title>Genome assembly of Hibiscus sabdariffa L. provides insights into metabolisms of medicinal natural products.</title>
        <authorList>
            <person name="Kim T."/>
        </authorList>
    </citation>
    <scope>NUCLEOTIDE SEQUENCE [LARGE SCALE GENOMIC DNA]</scope>
    <source>
        <strain evidence="1">TK-2024</strain>
        <tissue evidence="1">Old leaves</tissue>
    </source>
</reference>
<organism evidence="1 2">
    <name type="scientific">Hibiscus sabdariffa</name>
    <name type="common">roselle</name>
    <dbReference type="NCBI Taxonomy" id="183260"/>
    <lineage>
        <taxon>Eukaryota</taxon>
        <taxon>Viridiplantae</taxon>
        <taxon>Streptophyta</taxon>
        <taxon>Embryophyta</taxon>
        <taxon>Tracheophyta</taxon>
        <taxon>Spermatophyta</taxon>
        <taxon>Magnoliopsida</taxon>
        <taxon>eudicotyledons</taxon>
        <taxon>Gunneridae</taxon>
        <taxon>Pentapetalae</taxon>
        <taxon>rosids</taxon>
        <taxon>malvids</taxon>
        <taxon>Malvales</taxon>
        <taxon>Malvaceae</taxon>
        <taxon>Malvoideae</taxon>
        <taxon>Hibiscus</taxon>
    </lineage>
</organism>
<keyword evidence="2" id="KW-1185">Reference proteome</keyword>
<dbReference type="Proteomes" id="UP001472677">
    <property type="component" value="Unassembled WGS sequence"/>
</dbReference>
<protein>
    <submittedName>
        <fullName evidence="1">Uncharacterized protein</fullName>
    </submittedName>
</protein>
<dbReference type="EMBL" id="JBBPBM010000006">
    <property type="protein sequence ID" value="KAK8580119.1"/>
    <property type="molecule type" value="Genomic_DNA"/>
</dbReference>
<proteinExistence type="predicted"/>
<comment type="caution">
    <text evidence="1">The sequence shown here is derived from an EMBL/GenBank/DDBJ whole genome shotgun (WGS) entry which is preliminary data.</text>
</comment>
<accession>A0ABR2FHA8</accession>
<sequence length="190" mass="21963">MQKMKARVRPEAVDRIADLSKKRSKVVVHTTSTPQHQTIRKEDMTSLDMYFSVQYSDTKGGGAHYFDFTVLDDTKRTDENCGRCNSVFNFRQTFRIVLLKSRFEDTIFKTQQEMKASLDTQGFDLKNSVGSKRRPETVYRVGDSSKKRLKVAVHTTPTPRCPTVPKEETRTVGTYCFQFNIQPLNNFLLF</sequence>
<name>A0ABR2FHA8_9ROSI</name>